<sequence length="82" mass="9797">MEQAGVKKIKPKRGLDFVIDHYFDEQKYQLFSFDCYNIVCIIICVIPFRCNNTSFFYQTWFTAKFIFLKTTSNFLFGHSETL</sequence>
<evidence type="ECO:0000313" key="2">
    <source>
        <dbReference type="Proteomes" id="UP000276133"/>
    </source>
</evidence>
<keyword evidence="2" id="KW-1185">Reference proteome</keyword>
<dbReference type="EMBL" id="REGN01002675">
    <property type="protein sequence ID" value="RNA26785.1"/>
    <property type="molecule type" value="Genomic_DNA"/>
</dbReference>
<protein>
    <submittedName>
        <fullName evidence="1">Uncharacterized protein</fullName>
    </submittedName>
</protein>
<accession>A0A3M7RTX6</accession>
<organism evidence="1 2">
    <name type="scientific">Brachionus plicatilis</name>
    <name type="common">Marine rotifer</name>
    <name type="synonym">Brachionus muelleri</name>
    <dbReference type="NCBI Taxonomy" id="10195"/>
    <lineage>
        <taxon>Eukaryota</taxon>
        <taxon>Metazoa</taxon>
        <taxon>Spiralia</taxon>
        <taxon>Gnathifera</taxon>
        <taxon>Rotifera</taxon>
        <taxon>Eurotatoria</taxon>
        <taxon>Monogononta</taxon>
        <taxon>Pseudotrocha</taxon>
        <taxon>Ploima</taxon>
        <taxon>Brachionidae</taxon>
        <taxon>Brachionus</taxon>
    </lineage>
</organism>
<dbReference type="AlphaFoldDB" id="A0A3M7RTX6"/>
<proteinExistence type="predicted"/>
<reference evidence="1 2" key="1">
    <citation type="journal article" date="2018" name="Sci. Rep.">
        <title>Genomic signatures of local adaptation to the degree of environmental predictability in rotifers.</title>
        <authorList>
            <person name="Franch-Gras L."/>
            <person name="Hahn C."/>
            <person name="Garcia-Roger E.M."/>
            <person name="Carmona M.J."/>
            <person name="Serra M."/>
            <person name="Gomez A."/>
        </authorList>
    </citation>
    <scope>NUCLEOTIDE SEQUENCE [LARGE SCALE GENOMIC DNA]</scope>
    <source>
        <strain evidence="1">HYR1</strain>
    </source>
</reference>
<gene>
    <name evidence="1" type="ORF">BpHYR1_015906</name>
</gene>
<evidence type="ECO:0000313" key="1">
    <source>
        <dbReference type="EMBL" id="RNA26785.1"/>
    </source>
</evidence>
<name>A0A3M7RTX6_BRAPC</name>
<dbReference type="Proteomes" id="UP000276133">
    <property type="component" value="Unassembled WGS sequence"/>
</dbReference>
<comment type="caution">
    <text evidence="1">The sequence shown here is derived from an EMBL/GenBank/DDBJ whole genome shotgun (WGS) entry which is preliminary data.</text>
</comment>